<dbReference type="CDD" id="cd09274">
    <property type="entry name" value="RNase_HI_RT_Ty3"/>
    <property type="match status" value="1"/>
</dbReference>
<dbReference type="Pfam" id="PF17921">
    <property type="entry name" value="Integrase_H2C2"/>
    <property type="match status" value="1"/>
</dbReference>
<evidence type="ECO:0000313" key="9">
    <source>
        <dbReference type="Proteomes" id="UP001141806"/>
    </source>
</evidence>
<feature type="domain" description="Reverse transcriptase" evidence="7">
    <location>
        <begin position="1"/>
        <end position="82"/>
    </location>
</feature>
<comment type="caution">
    <text evidence="8">The sequence shown here is derived from an EMBL/GenBank/DDBJ whole genome shotgun (WGS) entry which is preliminary data.</text>
</comment>
<dbReference type="InterPro" id="IPR050951">
    <property type="entry name" value="Retrovirus_Pol_polyprotein"/>
</dbReference>
<dbReference type="InterPro" id="IPR043128">
    <property type="entry name" value="Rev_trsase/Diguanyl_cyclase"/>
</dbReference>
<dbReference type="PANTHER" id="PTHR37984:SF5">
    <property type="entry name" value="PROTEIN NYNRIN-LIKE"/>
    <property type="match status" value="1"/>
</dbReference>
<evidence type="ECO:0000256" key="4">
    <source>
        <dbReference type="ARBA" id="ARBA00022759"/>
    </source>
</evidence>
<dbReference type="OrthoDB" id="543541at2759"/>
<keyword evidence="1" id="KW-0808">Transferase</keyword>
<keyword evidence="5" id="KW-0378">Hydrolase</keyword>
<evidence type="ECO:0000313" key="8">
    <source>
        <dbReference type="EMBL" id="KAJ4960597.1"/>
    </source>
</evidence>
<accession>A0A9Q0HAP8</accession>
<dbReference type="Gene3D" id="3.10.20.370">
    <property type="match status" value="1"/>
</dbReference>
<dbReference type="Gene3D" id="1.10.340.70">
    <property type="match status" value="1"/>
</dbReference>
<dbReference type="AlphaFoldDB" id="A0A9Q0HAP8"/>
<dbReference type="GO" id="GO:0003964">
    <property type="term" value="F:RNA-directed DNA polymerase activity"/>
    <property type="evidence" value="ECO:0007669"/>
    <property type="project" value="UniProtKB-KW"/>
</dbReference>
<dbReference type="FunFam" id="3.30.70.270:FF:000003">
    <property type="entry name" value="Transposon Ty3-G Gag-Pol polyprotein"/>
    <property type="match status" value="1"/>
</dbReference>
<dbReference type="PROSITE" id="PS50878">
    <property type="entry name" value="RT_POL"/>
    <property type="match status" value="1"/>
</dbReference>
<gene>
    <name evidence="8" type="ORF">NE237_020507</name>
</gene>
<dbReference type="GO" id="GO:0004519">
    <property type="term" value="F:endonuclease activity"/>
    <property type="evidence" value="ECO:0007669"/>
    <property type="project" value="UniProtKB-KW"/>
</dbReference>
<keyword evidence="6" id="KW-0695">RNA-directed DNA polymerase</keyword>
<dbReference type="Proteomes" id="UP001141806">
    <property type="component" value="Unassembled WGS sequence"/>
</dbReference>
<evidence type="ECO:0000256" key="1">
    <source>
        <dbReference type="ARBA" id="ARBA00022679"/>
    </source>
</evidence>
<dbReference type="InterPro" id="IPR041588">
    <property type="entry name" value="Integrase_H2C2"/>
</dbReference>
<dbReference type="FunFam" id="3.10.20.370:FF:000001">
    <property type="entry name" value="Retrovirus-related Pol polyprotein from transposon 17.6-like protein"/>
    <property type="match status" value="1"/>
</dbReference>
<proteinExistence type="predicted"/>
<keyword evidence="3" id="KW-0540">Nuclease</keyword>
<evidence type="ECO:0000256" key="2">
    <source>
        <dbReference type="ARBA" id="ARBA00022695"/>
    </source>
</evidence>
<dbReference type="Pfam" id="PF17917">
    <property type="entry name" value="RT_RNaseH"/>
    <property type="match status" value="1"/>
</dbReference>
<dbReference type="SUPFAM" id="SSF56672">
    <property type="entry name" value="DNA/RNA polymerases"/>
    <property type="match status" value="1"/>
</dbReference>
<evidence type="ECO:0000256" key="6">
    <source>
        <dbReference type="ARBA" id="ARBA00022918"/>
    </source>
</evidence>
<dbReference type="InterPro" id="IPR043502">
    <property type="entry name" value="DNA/RNA_pol_sf"/>
</dbReference>
<dbReference type="GO" id="GO:0016787">
    <property type="term" value="F:hydrolase activity"/>
    <property type="evidence" value="ECO:0007669"/>
    <property type="project" value="UniProtKB-KW"/>
</dbReference>
<keyword evidence="4" id="KW-0255">Endonuclease</keyword>
<dbReference type="PANTHER" id="PTHR37984">
    <property type="entry name" value="PROTEIN CBG26694"/>
    <property type="match status" value="1"/>
</dbReference>
<dbReference type="CDD" id="cd01647">
    <property type="entry name" value="RT_LTR"/>
    <property type="match status" value="1"/>
</dbReference>
<keyword evidence="9" id="KW-1185">Reference proteome</keyword>
<name>A0A9Q0HAP8_9MAGN</name>
<dbReference type="InterPro" id="IPR041373">
    <property type="entry name" value="RT_RNaseH"/>
</dbReference>
<evidence type="ECO:0000256" key="5">
    <source>
        <dbReference type="ARBA" id="ARBA00022801"/>
    </source>
</evidence>
<dbReference type="Pfam" id="PF00078">
    <property type="entry name" value="RVT_1"/>
    <property type="match status" value="1"/>
</dbReference>
<dbReference type="InterPro" id="IPR000477">
    <property type="entry name" value="RT_dom"/>
</dbReference>
<protein>
    <recommendedName>
        <fullName evidence="7">Reverse transcriptase domain-containing protein</fullName>
    </recommendedName>
</protein>
<dbReference type="Gene3D" id="3.30.70.270">
    <property type="match status" value="1"/>
</dbReference>
<dbReference type="EMBL" id="JAMYWD010000009">
    <property type="protein sequence ID" value="KAJ4960597.1"/>
    <property type="molecule type" value="Genomic_DNA"/>
</dbReference>
<evidence type="ECO:0000256" key="3">
    <source>
        <dbReference type="ARBA" id="ARBA00022722"/>
    </source>
</evidence>
<sequence>MSFGLTNAPATFMELMNRVFHDILDTSVIVFIDDILIYSKDKETHILNISTALQQLRKEKLYAKFTKCEFWLNEVAFLGLVVSVEGLKVDHSKIKAIVKWKAPKSIVKIRSFLGQPFVLYTDASGLGLGCVLIQREQVVAYASRQLKTHEKNYPTHDLKLATVVHAVKIWRHYLYGEKFQIKSDHKSLTYLFNQKELNKQQRRWLELLKDYDCDIQYHPRKANVVADALSRNAMIKSQGEVNTTAAMCTRGRVFNHVKAAIKSDTNLRTVQEDIKKGRTISEFTLDKEKVLKYKGRICVPETKNSDVRHRLMKEAHTTTYSVHPGSTKMYHELKKLYWWRGMKADVAKFVSQCLNCRRVKDERQRPARLLQPLPEPAWK</sequence>
<reference evidence="8" key="1">
    <citation type="journal article" date="2023" name="Plant J.">
        <title>The genome of the king protea, Protea cynaroides.</title>
        <authorList>
            <person name="Chang J."/>
            <person name="Duong T.A."/>
            <person name="Schoeman C."/>
            <person name="Ma X."/>
            <person name="Roodt D."/>
            <person name="Barker N."/>
            <person name="Li Z."/>
            <person name="Van de Peer Y."/>
            <person name="Mizrachi E."/>
        </authorList>
    </citation>
    <scope>NUCLEOTIDE SEQUENCE</scope>
    <source>
        <tissue evidence="8">Young leaves</tissue>
    </source>
</reference>
<evidence type="ECO:0000259" key="7">
    <source>
        <dbReference type="PROSITE" id="PS50878"/>
    </source>
</evidence>
<organism evidence="8 9">
    <name type="scientific">Protea cynaroides</name>
    <dbReference type="NCBI Taxonomy" id="273540"/>
    <lineage>
        <taxon>Eukaryota</taxon>
        <taxon>Viridiplantae</taxon>
        <taxon>Streptophyta</taxon>
        <taxon>Embryophyta</taxon>
        <taxon>Tracheophyta</taxon>
        <taxon>Spermatophyta</taxon>
        <taxon>Magnoliopsida</taxon>
        <taxon>Proteales</taxon>
        <taxon>Proteaceae</taxon>
        <taxon>Protea</taxon>
    </lineage>
</organism>
<keyword evidence="2" id="KW-0548">Nucleotidyltransferase</keyword>